<protein>
    <recommendedName>
        <fullName evidence="6">C2H2-type domain-containing protein</fullName>
    </recommendedName>
</protein>
<evidence type="ECO:0000256" key="5">
    <source>
        <dbReference type="PROSITE-ProRule" id="PRU00042"/>
    </source>
</evidence>
<dbReference type="EMBL" id="KQ979701">
    <property type="protein sequence ID" value="KYN19553.1"/>
    <property type="molecule type" value="Genomic_DNA"/>
</dbReference>
<dbReference type="PROSITE" id="PS00028">
    <property type="entry name" value="ZINC_FINGER_C2H2_1"/>
    <property type="match status" value="1"/>
</dbReference>
<keyword evidence="4" id="KW-0862">Zinc</keyword>
<feature type="domain" description="C2H2-type" evidence="6">
    <location>
        <begin position="73"/>
        <end position="100"/>
    </location>
</feature>
<feature type="domain" description="C2H2-type" evidence="6">
    <location>
        <begin position="185"/>
        <end position="212"/>
    </location>
</feature>
<evidence type="ECO:0000256" key="2">
    <source>
        <dbReference type="ARBA" id="ARBA00022737"/>
    </source>
</evidence>
<dbReference type="PROSITE" id="PS50157">
    <property type="entry name" value="ZINC_FINGER_C2H2_2"/>
    <property type="match status" value="6"/>
</dbReference>
<evidence type="ECO:0000256" key="4">
    <source>
        <dbReference type="ARBA" id="ARBA00022833"/>
    </source>
</evidence>
<dbReference type="AlphaFoldDB" id="A0A195E328"/>
<dbReference type="Gene3D" id="3.30.160.60">
    <property type="entry name" value="Classic Zinc Finger"/>
    <property type="match status" value="4"/>
</dbReference>
<evidence type="ECO:0000313" key="7">
    <source>
        <dbReference type="EMBL" id="KYN19553.1"/>
    </source>
</evidence>
<feature type="domain" description="C2H2-type" evidence="6">
    <location>
        <begin position="135"/>
        <end position="163"/>
    </location>
</feature>
<accession>A0A195E328</accession>
<dbReference type="FunFam" id="3.30.160.60:FF:000446">
    <property type="entry name" value="Zinc finger protein"/>
    <property type="match status" value="1"/>
</dbReference>
<dbReference type="Pfam" id="PF00096">
    <property type="entry name" value="zf-C2H2"/>
    <property type="match status" value="3"/>
</dbReference>
<dbReference type="InterPro" id="IPR036236">
    <property type="entry name" value="Znf_C2H2_sf"/>
</dbReference>
<sequence length="479" mass="55604">MRSKFLRSPTSPMTAVDLTINNSVHFNTGLPPLRPSMSSASVSVDSSIDQTGYWTSFVPETQNCNWGSQNKTYRCPDCGKGLSHRYTLDRHRKTVCGKIRNITGKYKCNFCNKRYKSLGSLSRHHKFECRVDPQFSCIFCNSKFTQQCSLSRHLKKKHPEEVANGFDPAAQQSEDLGEYVGKPTFTCPKCGKGYAWKASLQRHLSTVCGTPPMIFCNLCGYKTSRSSGWNLHKRYMCPHCKKIYAPRSLLKKHIQFGCKMNPRNTTTFSCTFCPYKSIYKANMERHVSNVHNTGSLKFRCELCNFRSNYSFCVRRHIKTFHRLAMWSYKRVDGYDVGDVHHQQRGSAIYETRERTYVCADCGKSYAVKRSLWRHRKFECVNAKPKFSCDICSYKSPHKWCIDKHRKKHHAYRKMYMGDQVLGYTCTMCSKFYKMWSNYLKHKCEPPQFKCPLCPFAAFKAFILHAHQAEQHFKVTSPNT</sequence>
<dbReference type="GO" id="GO:0008270">
    <property type="term" value="F:zinc ion binding"/>
    <property type="evidence" value="ECO:0007669"/>
    <property type="project" value="UniProtKB-KW"/>
</dbReference>
<dbReference type="Proteomes" id="UP000078492">
    <property type="component" value="Unassembled WGS sequence"/>
</dbReference>
<evidence type="ECO:0000313" key="8">
    <source>
        <dbReference type="Proteomes" id="UP000078492"/>
    </source>
</evidence>
<keyword evidence="3 5" id="KW-0863">Zinc-finger</keyword>
<dbReference type="PANTHER" id="PTHR24379:SF121">
    <property type="entry name" value="C2H2-TYPE DOMAIN-CONTAINING PROTEIN"/>
    <property type="match status" value="1"/>
</dbReference>
<gene>
    <name evidence="7" type="ORF">ALC57_08029</name>
</gene>
<proteinExistence type="predicted"/>
<organism evidence="7 8">
    <name type="scientific">Trachymyrmex cornetzi</name>
    <dbReference type="NCBI Taxonomy" id="471704"/>
    <lineage>
        <taxon>Eukaryota</taxon>
        <taxon>Metazoa</taxon>
        <taxon>Ecdysozoa</taxon>
        <taxon>Arthropoda</taxon>
        <taxon>Hexapoda</taxon>
        <taxon>Insecta</taxon>
        <taxon>Pterygota</taxon>
        <taxon>Neoptera</taxon>
        <taxon>Endopterygota</taxon>
        <taxon>Hymenoptera</taxon>
        <taxon>Apocrita</taxon>
        <taxon>Aculeata</taxon>
        <taxon>Formicoidea</taxon>
        <taxon>Formicidae</taxon>
        <taxon>Myrmicinae</taxon>
        <taxon>Trachymyrmex</taxon>
    </lineage>
</organism>
<evidence type="ECO:0000259" key="6">
    <source>
        <dbReference type="PROSITE" id="PS50157"/>
    </source>
</evidence>
<feature type="domain" description="C2H2-type" evidence="6">
    <location>
        <begin position="235"/>
        <end position="262"/>
    </location>
</feature>
<feature type="domain" description="C2H2-type" evidence="6">
    <location>
        <begin position="106"/>
        <end position="133"/>
    </location>
</feature>
<keyword evidence="1" id="KW-0479">Metal-binding</keyword>
<name>A0A195E328_9HYME</name>
<evidence type="ECO:0000256" key="1">
    <source>
        <dbReference type="ARBA" id="ARBA00022723"/>
    </source>
</evidence>
<keyword evidence="2" id="KW-0677">Repeat</keyword>
<reference evidence="7 8" key="1">
    <citation type="submission" date="2015-09" db="EMBL/GenBank/DDBJ databases">
        <title>Trachymyrmex cornetzi WGS genome.</title>
        <authorList>
            <person name="Nygaard S."/>
            <person name="Hu H."/>
            <person name="Boomsma J."/>
            <person name="Zhang G."/>
        </authorList>
    </citation>
    <scope>NUCLEOTIDE SEQUENCE [LARGE SCALE GENOMIC DNA]</scope>
    <source>
        <strain evidence="7">Tcor2-1</strain>
        <tissue evidence="7">Whole body</tissue>
    </source>
</reference>
<evidence type="ECO:0000256" key="3">
    <source>
        <dbReference type="ARBA" id="ARBA00022771"/>
    </source>
</evidence>
<keyword evidence="8" id="KW-1185">Reference proteome</keyword>
<dbReference type="InterPro" id="IPR013087">
    <property type="entry name" value="Znf_C2H2_type"/>
</dbReference>
<dbReference type="SMART" id="SM00355">
    <property type="entry name" value="ZnF_C2H2"/>
    <property type="match status" value="12"/>
</dbReference>
<feature type="domain" description="C2H2-type" evidence="6">
    <location>
        <begin position="356"/>
        <end position="384"/>
    </location>
</feature>
<dbReference type="SUPFAM" id="SSF57667">
    <property type="entry name" value="beta-beta-alpha zinc fingers"/>
    <property type="match status" value="3"/>
</dbReference>
<dbReference type="STRING" id="471704.A0A195E328"/>
<dbReference type="GO" id="GO:0005634">
    <property type="term" value="C:nucleus"/>
    <property type="evidence" value="ECO:0007669"/>
    <property type="project" value="UniProtKB-ARBA"/>
</dbReference>
<dbReference type="PANTHER" id="PTHR24379">
    <property type="entry name" value="KRAB AND ZINC FINGER DOMAIN-CONTAINING"/>
    <property type="match status" value="1"/>
</dbReference>